<organism evidence="1 2">
    <name type="scientific">Anopheles albimanus</name>
    <name type="common">New world malaria mosquito</name>
    <dbReference type="NCBI Taxonomy" id="7167"/>
    <lineage>
        <taxon>Eukaryota</taxon>
        <taxon>Metazoa</taxon>
        <taxon>Ecdysozoa</taxon>
        <taxon>Arthropoda</taxon>
        <taxon>Hexapoda</taxon>
        <taxon>Insecta</taxon>
        <taxon>Pterygota</taxon>
        <taxon>Neoptera</taxon>
        <taxon>Endopterygota</taxon>
        <taxon>Diptera</taxon>
        <taxon>Nematocera</taxon>
        <taxon>Culicoidea</taxon>
        <taxon>Culicidae</taxon>
        <taxon>Anophelinae</taxon>
        <taxon>Anopheles</taxon>
    </lineage>
</organism>
<reference evidence="1 2" key="1">
    <citation type="journal article" date="2017" name="G3 (Bethesda)">
        <title>The Physical Genome Mapping of Anopheles albimanus Corrected Scaffold Misassemblies and Identified Interarm Rearrangements in Genus Anopheles.</title>
        <authorList>
            <person name="Artemov G.N."/>
            <person name="Peery A.N."/>
            <person name="Jiang X."/>
            <person name="Tu Z."/>
            <person name="Stegniy V.N."/>
            <person name="Sharakhova M.V."/>
            <person name="Sharakhov I.V."/>
        </authorList>
    </citation>
    <scope>NUCLEOTIDE SEQUENCE [LARGE SCALE GENOMIC DNA]</scope>
    <source>
        <strain evidence="1 2">ALBI9_A</strain>
    </source>
</reference>
<reference evidence="1" key="2">
    <citation type="submission" date="2022-08" db="UniProtKB">
        <authorList>
            <consortium name="EnsemblMetazoa"/>
        </authorList>
    </citation>
    <scope>IDENTIFICATION</scope>
    <source>
        <strain evidence="1">STECLA/ALBI9_A</strain>
    </source>
</reference>
<dbReference type="Proteomes" id="UP000069272">
    <property type="component" value="Chromosome 2L"/>
</dbReference>
<evidence type="ECO:0000313" key="1">
    <source>
        <dbReference type="EnsemblMetazoa" id="AALB014745-PA"/>
    </source>
</evidence>
<sequence>AFDWFDHRLWTNARRTCVCIRVVILHFGFAFLLSRIRCDASASDAGSVMVRWQTSDSKGWLKPVTIDTILPLLYHLSRMIRQRLDPGHLTDAN</sequence>
<accession>A0A182FYR3</accession>
<name>A0A182FYR3_ANOAL</name>
<protein>
    <submittedName>
        <fullName evidence="1">Uncharacterized protein</fullName>
    </submittedName>
</protein>
<dbReference type="AlphaFoldDB" id="A0A182FYR3"/>
<proteinExistence type="predicted"/>
<dbReference type="VEuPathDB" id="VectorBase:AALB014745"/>
<dbReference type="EnsemblMetazoa" id="AALB014745-RA">
    <property type="protein sequence ID" value="AALB014745-PA"/>
    <property type="gene ID" value="AALB014745"/>
</dbReference>
<keyword evidence="2" id="KW-1185">Reference proteome</keyword>
<evidence type="ECO:0000313" key="2">
    <source>
        <dbReference type="Proteomes" id="UP000069272"/>
    </source>
</evidence>